<feature type="compositionally biased region" description="Low complexity" evidence="1">
    <location>
        <begin position="45"/>
        <end position="64"/>
    </location>
</feature>
<gene>
    <name evidence="2" type="ORF">K443DRAFT_12609</name>
</gene>
<name>A0A0C9WXZ0_9AGAR</name>
<evidence type="ECO:0000256" key="1">
    <source>
        <dbReference type="SAM" id="MobiDB-lite"/>
    </source>
</evidence>
<reference evidence="3" key="2">
    <citation type="submission" date="2015-01" db="EMBL/GenBank/DDBJ databases">
        <title>Evolutionary Origins and Diversification of the Mycorrhizal Mutualists.</title>
        <authorList>
            <consortium name="DOE Joint Genome Institute"/>
            <consortium name="Mycorrhizal Genomics Consortium"/>
            <person name="Kohler A."/>
            <person name="Kuo A."/>
            <person name="Nagy L.G."/>
            <person name="Floudas D."/>
            <person name="Copeland A."/>
            <person name="Barry K.W."/>
            <person name="Cichocki N."/>
            <person name="Veneault-Fourrey C."/>
            <person name="LaButti K."/>
            <person name="Lindquist E.A."/>
            <person name="Lipzen A."/>
            <person name="Lundell T."/>
            <person name="Morin E."/>
            <person name="Murat C."/>
            <person name="Riley R."/>
            <person name="Ohm R."/>
            <person name="Sun H."/>
            <person name="Tunlid A."/>
            <person name="Henrissat B."/>
            <person name="Grigoriev I.V."/>
            <person name="Hibbett D.S."/>
            <person name="Martin F."/>
        </authorList>
    </citation>
    <scope>NUCLEOTIDE SEQUENCE [LARGE SCALE GENOMIC DNA]</scope>
    <source>
        <strain evidence="3">LaAM-08-1</strain>
    </source>
</reference>
<dbReference type="Proteomes" id="UP000054477">
    <property type="component" value="Unassembled WGS sequence"/>
</dbReference>
<evidence type="ECO:0000313" key="2">
    <source>
        <dbReference type="EMBL" id="KIJ93793.1"/>
    </source>
</evidence>
<dbReference type="HOGENOM" id="CLU_2050046_0_0_1"/>
<sequence>MSSFVVVHFMTPSSYVETPNDDAPPMNGVTGPQPPPKNDYERPAPRTATRAQAYQTRPAAAPPTDSDEQPHHHLMNGDAPCTTPPTAMTAPHPHLQTEMTTPPTARSTHHSGPSLPFPSSRIALTRRVE</sequence>
<proteinExistence type="predicted"/>
<accession>A0A0C9WXZ0</accession>
<feature type="region of interest" description="Disordered" evidence="1">
    <location>
        <begin position="14"/>
        <end position="129"/>
    </location>
</feature>
<protein>
    <submittedName>
        <fullName evidence="2">Unplaced genomic scaffold K443scaffold_289, whole genome shotgun sequence</fullName>
    </submittedName>
</protein>
<feature type="compositionally biased region" description="Polar residues" evidence="1">
    <location>
        <begin position="97"/>
        <end position="106"/>
    </location>
</feature>
<dbReference type="AlphaFoldDB" id="A0A0C9WXZ0"/>
<feature type="compositionally biased region" description="Low complexity" evidence="1">
    <location>
        <begin position="79"/>
        <end position="91"/>
    </location>
</feature>
<reference evidence="2 3" key="1">
    <citation type="submission" date="2014-04" db="EMBL/GenBank/DDBJ databases">
        <authorList>
            <consortium name="DOE Joint Genome Institute"/>
            <person name="Kuo A."/>
            <person name="Kohler A."/>
            <person name="Nagy L.G."/>
            <person name="Floudas D."/>
            <person name="Copeland A."/>
            <person name="Barry K.W."/>
            <person name="Cichocki N."/>
            <person name="Veneault-Fourrey C."/>
            <person name="LaButti K."/>
            <person name="Lindquist E.A."/>
            <person name="Lipzen A."/>
            <person name="Lundell T."/>
            <person name="Morin E."/>
            <person name="Murat C."/>
            <person name="Sun H."/>
            <person name="Tunlid A."/>
            <person name="Henrissat B."/>
            <person name="Grigoriev I.V."/>
            <person name="Hibbett D.S."/>
            <person name="Martin F."/>
            <person name="Nordberg H.P."/>
            <person name="Cantor M.N."/>
            <person name="Hua S.X."/>
        </authorList>
    </citation>
    <scope>NUCLEOTIDE SEQUENCE [LARGE SCALE GENOMIC DNA]</scope>
    <source>
        <strain evidence="2 3">LaAM-08-1</strain>
    </source>
</reference>
<dbReference type="EMBL" id="KN838824">
    <property type="protein sequence ID" value="KIJ93793.1"/>
    <property type="molecule type" value="Genomic_DNA"/>
</dbReference>
<evidence type="ECO:0000313" key="3">
    <source>
        <dbReference type="Proteomes" id="UP000054477"/>
    </source>
</evidence>
<keyword evidence="3" id="KW-1185">Reference proteome</keyword>
<organism evidence="2 3">
    <name type="scientific">Laccaria amethystina LaAM-08-1</name>
    <dbReference type="NCBI Taxonomy" id="1095629"/>
    <lineage>
        <taxon>Eukaryota</taxon>
        <taxon>Fungi</taxon>
        <taxon>Dikarya</taxon>
        <taxon>Basidiomycota</taxon>
        <taxon>Agaricomycotina</taxon>
        <taxon>Agaricomycetes</taxon>
        <taxon>Agaricomycetidae</taxon>
        <taxon>Agaricales</taxon>
        <taxon>Agaricineae</taxon>
        <taxon>Hydnangiaceae</taxon>
        <taxon>Laccaria</taxon>
    </lineage>
</organism>